<protein>
    <submittedName>
        <fullName evidence="2">Unnamed protein product</fullName>
    </submittedName>
</protein>
<comment type="similarity">
    <text evidence="1">Belongs to the TCP11 family.</text>
</comment>
<evidence type="ECO:0000256" key="1">
    <source>
        <dbReference type="ARBA" id="ARBA00010954"/>
    </source>
</evidence>
<sequence>MKMVTQNGLKTLTTFQTQPSSTVYSLLENKIINRLIEAVSTSLKTNCCDFTTMALSILTPASVAQPQVSQPKKTEDKRLQFTNAEKEEPTHEQFVSLLNRLELLIGFHWSVFGDIYSNYVNNC</sequence>
<dbReference type="InterPro" id="IPR008862">
    <property type="entry name" value="Tcp11"/>
</dbReference>
<dbReference type="Pfam" id="PF05794">
    <property type="entry name" value="Tcp11"/>
    <property type="match status" value="1"/>
</dbReference>
<dbReference type="AlphaFoldDB" id="A0A9W6WI05"/>
<accession>A0A9W6WI05</accession>
<keyword evidence="3" id="KW-1185">Reference proteome</keyword>
<reference evidence="2" key="1">
    <citation type="submission" date="2023-04" db="EMBL/GenBank/DDBJ databases">
        <title>Candida boidinii NBRC 10035.</title>
        <authorList>
            <person name="Ichikawa N."/>
            <person name="Sato H."/>
            <person name="Tonouchi N."/>
        </authorList>
    </citation>
    <scope>NUCLEOTIDE SEQUENCE</scope>
    <source>
        <strain evidence="2">NBRC 10035</strain>
    </source>
</reference>
<proteinExistence type="inferred from homology"/>
<comment type="caution">
    <text evidence="2">The sequence shown here is derived from an EMBL/GenBank/DDBJ whole genome shotgun (WGS) entry which is preliminary data.</text>
</comment>
<organism evidence="2 3">
    <name type="scientific">Candida boidinii</name>
    <name type="common">Yeast</name>
    <dbReference type="NCBI Taxonomy" id="5477"/>
    <lineage>
        <taxon>Eukaryota</taxon>
        <taxon>Fungi</taxon>
        <taxon>Dikarya</taxon>
        <taxon>Ascomycota</taxon>
        <taxon>Saccharomycotina</taxon>
        <taxon>Pichiomycetes</taxon>
        <taxon>Pichiales</taxon>
        <taxon>Pichiaceae</taxon>
        <taxon>Ogataea</taxon>
        <taxon>Ogataea/Candida clade</taxon>
    </lineage>
</organism>
<dbReference type="EMBL" id="BSXN01000954">
    <property type="protein sequence ID" value="GME70789.1"/>
    <property type="molecule type" value="Genomic_DNA"/>
</dbReference>
<gene>
    <name evidence="2" type="ORF">Cboi02_000296000</name>
</gene>
<name>A0A9W6WI05_CANBO</name>
<evidence type="ECO:0000313" key="3">
    <source>
        <dbReference type="Proteomes" id="UP001165120"/>
    </source>
</evidence>
<dbReference type="Proteomes" id="UP001165120">
    <property type="component" value="Unassembled WGS sequence"/>
</dbReference>
<evidence type="ECO:0000313" key="2">
    <source>
        <dbReference type="EMBL" id="GME70789.1"/>
    </source>
</evidence>